<comment type="caution">
    <text evidence="10">The sequence shown here is derived from an EMBL/GenBank/DDBJ whole genome shotgun (WGS) entry which is preliminary data.</text>
</comment>
<keyword evidence="7 8" id="KW-0694">RNA-binding</keyword>
<evidence type="ECO:0000256" key="3">
    <source>
        <dbReference type="ARBA" id="ARBA00022490"/>
    </source>
</evidence>
<evidence type="ECO:0000256" key="4">
    <source>
        <dbReference type="ARBA" id="ARBA00022722"/>
    </source>
</evidence>
<dbReference type="EC" id="3.1.13.1" evidence="8"/>
<dbReference type="InterPro" id="IPR011805">
    <property type="entry name" value="RNase_R"/>
</dbReference>
<keyword evidence="6 8" id="KW-0269">Exonuclease</keyword>
<evidence type="ECO:0000256" key="5">
    <source>
        <dbReference type="ARBA" id="ARBA00022801"/>
    </source>
</evidence>
<dbReference type="InterPro" id="IPR001900">
    <property type="entry name" value="RNase_II/R"/>
</dbReference>
<dbReference type="GO" id="GO:0008859">
    <property type="term" value="F:exoribonuclease II activity"/>
    <property type="evidence" value="ECO:0007669"/>
    <property type="project" value="UniProtKB-EC"/>
</dbReference>
<dbReference type="Proteomes" id="UP001482154">
    <property type="component" value="Unassembled WGS sequence"/>
</dbReference>
<dbReference type="InterPro" id="IPR040476">
    <property type="entry name" value="CSD2"/>
</dbReference>
<proteinExistence type="inferred from homology"/>
<dbReference type="Pfam" id="PF08206">
    <property type="entry name" value="OB_RNB"/>
    <property type="match status" value="1"/>
</dbReference>
<dbReference type="SMART" id="SM00316">
    <property type="entry name" value="S1"/>
    <property type="match status" value="1"/>
</dbReference>
<comment type="similarity">
    <text evidence="8">Belongs to the RNR ribonuclease family. RNase R subfamily.</text>
</comment>
<keyword evidence="3 8" id="KW-0963">Cytoplasm</keyword>
<evidence type="ECO:0000259" key="9">
    <source>
        <dbReference type="PROSITE" id="PS50126"/>
    </source>
</evidence>
<evidence type="ECO:0000256" key="1">
    <source>
        <dbReference type="ARBA" id="ARBA00001849"/>
    </source>
</evidence>
<dbReference type="PANTHER" id="PTHR23355">
    <property type="entry name" value="RIBONUCLEASE"/>
    <property type="match status" value="1"/>
</dbReference>
<sequence length="724" mass="84038">MTDKRFNRKKKIKALINDPYYQPMKQREIGYLMQVAPEDRDEFVEILNELVEEGSIEVSKRGKYMPPSVKTVKGTFSCTSKGFGFVTVEGEDDDYYIHEKNMNGAFHEDTVLMQVLDDHPTSGRRKEGKIIKILERGIKTVVGTLQKNQNFGFVIPDNLRFDSDIFVSKSQCKNLTSGFKVMVEITDYGDARRSPEGKIIEVLGHKDDPRVDILSIVKAYGIPTQFEDDVKQQVDTIPSEIKASDYKDRMDIRDWPMVTIDGEDAKDLDDAITLSRKGKNYLLGVHIADVSEYVTEYSPLDKEALKRGTSVYLVDRVIPMLPHQLSNGICSLNQGCDRLALSCIMKVDPSGKVVDHQIAETLINVDHRMTYTSVAKILDGDMEERKKYDDFVEMFELMKELSDILRHRRHERGSIDFDFPESKIILDEKGRPVDVYPQVRNAATKIIEDFMLCANETIAEEFYWREIPFLYRIHEIPDHEKIDKLQVFLQNFGIYLKSSHDEIHPKEVQKLLTKIEGTPEEPLISRLTLRSMKQAKYSAYSSMHFGLSTRYYCHFTSPIRRYPDLQIHRIIKETLHNKFTTRRFSHYDAILPKVAEQSSKMERRAEEVEREVCKLKKAEYMRRRIGEVHEGIISGVTNWGIYVELPNTIEGMVHVSILPGDYYYYDEKTYSMVGERTGRTFKLGEKVKIRVKDVDMMLKNIDFELVEDDDYEQSEDGWKKTHCK</sequence>
<evidence type="ECO:0000256" key="7">
    <source>
        <dbReference type="ARBA" id="ARBA00022884"/>
    </source>
</evidence>
<keyword evidence="4 8" id="KW-0540">Nuclease</keyword>
<name>A0ABV1IY86_9FIRM</name>
<dbReference type="CDD" id="cd04471">
    <property type="entry name" value="S1_RNase_R"/>
    <property type="match status" value="1"/>
</dbReference>
<dbReference type="NCBIfam" id="TIGR02063">
    <property type="entry name" value="RNase_R"/>
    <property type="match status" value="1"/>
</dbReference>
<dbReference type="EMBL" id="JBBNIN010000025">
    <property type="protein sequence ID" value="MEQ2711950.1"/>
    <property type="molecule type" value="Genomic_DNA"/>
</dbReference>
<gene>
    <name evidence="8 10" type="primary">rnr</name>
    <name evidence="10" type="ORF">AAAU51_12375</name>
</gene>
<dbReference type="InterPro" id="IPR004476">
    <property type="entry name" value="RNase_II/RNase_R"/>
</dbReference>
<dbReference type="Pfam" id="PF00773">
    <property type="entry name" value="RNB"/>
    <property type="match status" value="1"/>
</dbReference>
<evidence type="ECO:0000313" key="11">
    <source>
        <dbReference type="Proteomes" id="UP001482154"/>
    </source>
</evidence>
<dbReference type="SMART" id="SM00357">
    <property type="entry name" value="CSP"/>
    <property type="match status" value="2"/>
</dbReference>
<evidence type="ECO:0000256" key="8">
    <source>
        <dbReference type="HAMAP-Rule" id="MF_01895"/>
    </source>
</evidence>
<feature type="domain" description="S1 motif" evidence="9">
    <location>
        <begin position="626"/>
        <end position="706"/>
    </location>
</feature>
<dbReference type="InterPro" id="IPR003029">
    <property type="entry name" value="S1_domain"/>
</dbReference>
<comment type="catalytic activity">
    <reaction evidence="1 8">
        <text>Exonucleolytic cleavage in the 3'- to 5'-direction to yield nucleoside 5'-phosphates.</text>
        <dbReference type="EC" id="3.1.13.1"/>
    </reaction>
</comment>
<reference evidence="10 11" key="1">
    <citation type="submission" date="2024-04" db="EMBL/GenBank/DDBJ databases">
        <title>Human intestinal bacterial collection.</title>
        <authorList>
            <person name="Pauvert C."/>
            <person name="Hitch T.C.A."/>
            <person name="Clavel T."/>
        </authorList>
    </citation>
    <scope>NUCLEOTIDE SEQUENCE [LARGE SCALE GENOMIC DNA]</scope>
    <source>
        <strain evidence="10 11">CLA-AA-H249</strain>
    </source>
</reference>
<protein>
    <recommendedName>
        <fullName evidence="8">Ribonuclease R</fullName>
        <shortName evidence="8">RNase R</shortName>
        <ecNumber evidence="8">3.1.13.1</ecNumber>
    </recommendedName>
</protein>
<dbReference type="SMART" id="SM00955">
    <property type="entry name" value="RNB"/>
    <property type="match status" value="1"/>
</dbReference>
<organism evidence="10 11">
    <name type="scientific">Anaerostipes amylophilus</name>
    <dbReference type="NCBI Taxonomy" id="2981779"/>
    <lineage>
        <taxon>Bacteria</taxon>
        <taxon>Bacillati</taxon>
        <taxon>Bacillota</taxon>
        <taxon>Clostridia</taxon>
        <taxon>Lachnospirales</taxon>
        <taxon>Lachnospiraceae</taxon>
        <taxon>Anaerostipes</taxon>
    </lineage>
</organism>
<dbReference type="HAMAP" id="MF_01895">
    <property type="entry name" value="RNase_R"/>
    <property type="match status" value="1"/>
</dbReference>
<comment type="function">
    <text evidence="8">3'-5' exoribonuclease that releases 5'-nucleoside monophosphates and is involved in maturation of structured RNAs.</text>
</comment>
<dbReference type="InterPro" id="IPR012340">
    <property type="entry name" value="NA-bd_OB-fold"/>
</dbReference>
<keyword evidence="11" id="KW-1185">Reference proteome</keyword>
<dbReference type="InterPro" id="IPR050180">
    <property type="entry name" value="RNR_Ribonuclease"/>
</dbReference>
<dbReference type="Gene3D" id="2.40.50.140">
    <property type="entry name" value="Nucleic acid-binding proteins"/>
    <property type="match status" value="3"/>
</dbReference>
<dbReference type="InterPro" id="IPR013223">
    <property type="entry name" value="RNase_B_OB_dom"/>
</dbReference>
<dbReference type="Pfam" id="PF00575">
    <property type="entry name" value="S1"/>
    <property type="match status" value="1"/>
</dbReference>
<dbReference type="PANTHER" id="PTHR23355:SF9">
    <property type="entry name" value="DIS3-LIKE EXONUCLEASE 2"/>
    <property type="match status" value="1"/>
</dbReference>
<evidence type="ECO:0000313" key="10">
    <source>
        <dbReference type="EMBL" id="MEQ2711950.1"/>
    </source>
</evidence>
<dbReference type="SUPFAM" id="SSF50249">
    <property type="entry name" value="Nucleic acid-binding proteins"/>
    <property type="match status" value="4"/>
</dbReference>
<dbReference type="NCBIfam" id="TIGR00358">
    <property type="entry name" value="3_prime_RNase"/>
    <property type="match status" value="1"/>
</dbReference>
<accession>A0ABV1IY86</accession>
<dbReference type="Pfam" id="PF17876">
    <property type="entry name" value="CSD2"/>
    <property type="match status" value="1"/>
</dbReference>
<keyword evidence="5 8" id="KW-0378">Hydrolase</keyword>
<dbReference type="InterPro" id="IPR011129">
    <property type="entry name" value="CSD"/>
</dbReference>
<comment type="subcellular location">
    <subcellularLocation>
        <location evidence="2 8">Cytoplasm</location>
    </subcellularLocation>
</comment>
<dbReference type="RefSeq" id="WP_215719146.1">
    <property type="nucleotide sequence ID" value="NZ_JBBNIN010000025.1"/>
</dbReference>
<dbReference type="PROSITE" id="PS50126">
    <property type="entry name" value="S1"/>
    <property type="match status" value="1"/>
</dbReference>
<evidence type="ECO:0000256" key="6">
    <source>
        <dbReference type="ARBA" id="ARBA00022839"/>
    </source>
</evidence>
<evidence type="ECO:0000256" key="2">
    <source>
        <dbReference type="ARBA" id="ARBA00004496"/>
    </source>
</evidence>